<evidence type="ECO:0000256" key="1">
    <source>
        <dbReference type="SAM" id="SignalP"/>
    </source>
</evidence>
<dbReference type="AlphaFoldDB" id="A0AAD9HLG0"/>
<dbReference type="Proteomes" id="UP001232148">
    <property type="component" value="Unassembled WGS sequence"/>
</dbReference>
<proteinExistence type="predicted"/>
<reference evidence="2" key="1">
    <citation type="submission" date="2021-06" db="EMBL/GenBank/DDBJ databases">
        <title>Comparative genomics, transcriptomics and evolutionary studies reveal genomic signatures of adaptation to plant cell wall in hemibiotrophic fungi.</title>
        <authorList>
            <consortium name="DOE Joint Genome Institute"/>
            <person name="Baroncelli R."/>
            <person name="Diaz J.F."/>
            <person name="Benocci T."/>
            <person name="Peng M."/>
            <person name="Battaglia E."/>
            <person name="Haridas S."/>
            <person name="Andreopoulos W."/>
            <person name="Labutti K."/>
            <person name="Pangilinan J."/>
            <person name="Floch G.L."/>
            <person name="Makela M.R."/>
            <person name="Henrissat B."/>
            <person name="Grigoriev I.V."/>
            <person name="Crouch J.A."/>
            <person name="De Vries R.P."/>
            <person name="Sukno S.A."/>
            <person name="Thon M.R."/>
        </authorList>
    </citation>
    <scope>NUCLEOTIDE SEQUENCE</scope>
    <source>
        <strain evidence="2">MAFF235873</strain>
    </source>
</reference>
<name>A0AAD9HLG0_9PEZI</name>
<keyword evidence="3" id="KW-1185">Reference proteome</keyword>
<feature type="chain" id="PRO_5042128408" evidence="1">
    <location>
        <begin position="20"/>
        <end position="144"/>
    </location>
</feature>
<accession>A0AAD9HLG0</accession>
<comment type="caution">
    <text evidence="2">The sequence shown here is derived from an EMBL/GenBank/DDBJ whole genome shotgun (WGS) entry which is preliminary data.</text>
</comment>
<dbReference type="EMBL" id="MU842855">
    <property type="protein sequence ID" value="KAK2030144.1"/>
    <property type="molecule type" value="Genomic_DNA"/>
</dbReference>
<sequence length="144" mass="15866">MRFATTAAPVLALATTVLGATKSIAPPPIDFDPRTSQKTSQCWSDMVPEGTDWYIMATVPKRDMDRVCRNFMVDLMTRQHWLSSTALRSRCRPLYLAGGSGFWKPGGLRRITNTVDSIAGTLIDISTSKRIWKTPTGTNGTRGS</sequence>
<protein>
    <submittedName>
        <fullName evidence="2">Uncharacterized protein</fullName>
    </submittedName>
</protein>
<evidence type="ECO:0000313" key="2">
    <source>
        <dbReference type="EMBL" id="KAK2030144.1"/>
    </source>
</evidence>
<organism evidence="2 3">
    <name type="scientific">Colletotrichum zoysiae</name>
    <dbReference type="NCBI Taxonomy" id="1216348"/>
    <lineage>
        <taxon>Eukaryota</taxon>
        <taxon>Fungi</taxon>
        <taxon>Dikarya</taxon>
        <taxon>Ascomycota</taxon>
        <taxon>Pezizomycotina</taxon>
        <taxon>Sordariomycetes</taxon>
        <taxon>Hypocreomycetidae</taxon>
        <taxon>Glomerellales</taxon>
        <taxon>Glomerellaceae</taxon>
        <taxon>Colletotrichum</taxon>
        <taxon>Colletotrichum graminicola species complex</taxon>
    </lineage>
</organism>
<evidence type="ECO:0000313" key="3">
    <source>
        <dbReference type="Proteomes" id="UP001232148"/>
    </source>
</evidence>
<keyword evidence="1" id="KW-0732">Signal</keyword>
<gene>
    <name evidence="2" type="ORF">LX32DRAFT_717432</name>
</gene>
<feature type="signal peptide" evidence="1">
    <location>
        <begin position="1"/>
        <end position="19"/>
    </location>
</feature>